<dbReference type="Proteomes" id="UP001234178">
    <property type="component" value="Unassembled WGS sequence"/>
</dbReference>
<evidence type="ECO:0000313" key="1">
    <source>
        <dbReference type="EMBL" id="KAK4026525.1"/>
    </source>
</evidence>
<protein>
    <submittedName>
        <fullName evidence="1">Uncharacterized protein</fullName>
    </submittedName>
</protein>
<gene>
    <name evidence="1" type="ORF">OUZ56_015524</name>
</gene>
<dbReference type="EMBL" id="JAOYFB010000038">
    <property type="protein sequence ID" value="KAK4026525.1"/>
    <property type="molecule type" value="Genomic_DNA"/>
</dbReference>
<proteinExistence type="predicted"/>
<sequence>MEKRETPIHFAFISGLLSDFYRENEEHKKISSKLDASARLLWLEKSHVRQTKQDGGLVGRCECTSCYRPTVVTVYIQLYTRYADRLETKQLQASFTGRGNCSHEMLSRSSAIRLT</sequence>
<name>A0ABR0AN45_9CRUS</name>
<comment type="caution">
    <text evidence="1">The sequence shown here is derived from an EMBL/GenBank/DDBJ whole genome shotgun (WGS) entry which is preliminary data.</text>
</comment>
<organism evidence="1 2">
    <name type="scientific">Daphnia magna</name>
    <dbReference type="NCBI Taxonomy" id="35525"/>
    <lineage>
        <taxon>Eukaryota</taxon>
        <taxon>Metazoa</taxon>
        <taxon>Ecdysozoa</taxon>
        <taxon>Arthropoda</taxon>
        <taxon>Crustacea</taxon>
        <taxon>Branchiopoda</taxon>
        <taxon>Diplostraca</taxon>
        <taxon>Cladocera</taxon>
        <taxon>Anomopoda</taxon>
        <taxon>Daphniidae</taxon>
        <taxon>Daphnia</taxon>
    </lineage>
</organism>
<accession>A0ABR0AN45</accession>
<evidence type="ECO:0000313" key="2">
    <source>
        <dbReference type="Proteomes" id="UP001234178"/>
    </source>
</evidence>
<keyword evidence="2" id="KW-1185">Reference proteome</keyword>
<reference evidence="1 2" key="1">
    <citation type="journal article" date="2023" name="Nucleic Acids Res.">
        <title>The hologenome of Daphnia magna reveals possible DNA methylation and microbiome-mediated evolution of the host genome.</title>
        <authorList>
            <person name="Chaturvedi A."/>
            <person name="Li X."/>
            <person name="Dhandapani V."/>
            <person name="Marshall H."/>
            <person name="Kissane S."/>
            <person name="Cuenca-Cambronero M."/>
            <person name="Asole G."/>
            <person name="Calvet F."/>
            <person name="Ruiz-Romero M."/>
            <person name="Marangio P."/>
            <person name="Guigo R."/>
            <person name="Rago D."/>
            <person name="Mirbahai L."/>
            <person name="Eastwood N."/>
            <person name="Colbourne J.K."/>
            <person name="Zhou J."/>
            <person name="Mallon E."/>
            <person name="Orsini L."/>
        </authorList>
    </citation>
    <scope>NUCLEOTIDE SEQUENCE [LARGE SCALE GENOMIC DNA]</scope>
    <source>
        <strain evidence="1">LRV0_1</strain>
    </source>
</reference>